<evidence type="ECO:0000313" key="5">
    <source>
        <dbReference type="EMBL" id="QHT71824.1"/>
    </source>
</evidence>
<keyword evidence="1" id="KW-0805">Transcription regulation</keyword>
<evidence type="ECO:0000256" key="3">
    <source>
        <dbReference type="ARBA" id="ARBA00023163"/>
    </source>
</evidence>
<dbReference type="AlphaFoldDB" id="A0A6C0GVI8"/>
<dbReference type="InterPro" id="IPR020449">
    <property type="entry name" value="Tscrpt_reg_AraC-type_HTH"/>
</dbReference>
<dbReference type="PANTHER" id="PTHR43280:SF32">
    <property type="entry name" value="TRANSCRIPTIONAL REGULATORY PROTEIN"/>
    <property type="match status" value="1"/>
</dbReference>
<name>A0A6C0GVI8_9BACT</name>
<keyword evidence="2" id="KW-0238">DNA-binding</keyword>
<keyword evidence="6" id="KW-1185">Reference proteome</keyword>
<gene>
    <name evidence="5" type="ORF">GXP67_36755</name>
</gene>
<dbReference type="KEGG" id="rhoz:GXP67_36755"/>
<evidence type="ECO:0000313" key="6">
    <source>
        <dbReference type="Proteomes" id="UP000480178"/>
    </source>
</evidence>
<dbReference type="GO" id="GO:0003700">
    <property type="term" value="F:DNA-binding transcription factor activity"/>
    <property type="evidence" value="ECO:0007669"/>
    <property type="project" value="InterPro"/>
</dbReference>
<dbReference type="GO" id="GO:0043565">
    <property type="term" value="F:sequence-specific DNA binding"/>
    <property type="evidence" value="ECO:0007669"/>
    <property type="project" value="InterPro"/>
</dbReference>
<dbReference type="Proteomes" id="UP000480178">
    <property type="component" value="Chromosome"/>
</dbReference>
<keyword evidence="3" id="KW-0804">Transcription</keyword>
<dbReference type="PRINTS" id="PR00032">
    <property type="entry name" value="HTHARAC"/>
</dbReference>
<feature type="domain" description="HTH araC/xylS-type" evidence="4">
    <location>
        <begin position="137"/>
        <end position="242"/>
    </location>
</feature>
<sequence>MGNSKIYYNDHTIHLDGVYLFFANSRLPYATEILSESHTGYSCVFTEDFIKPLERLESLQQSPLFKVNQTPAFKLDAQQQSKLTQIFDMMIANDKTDYLYKDDLMRNYIQFIIHEALHMQPAEHFIHFNNALLRIATQFLEMLERQFPIEDLKAPLQLKTAQDYANHLSIHVNYLNRAVKEITGKPTTLIAERITAEAITLLRYTDWSIADIAYALGFEYPNYFSNFFKKVTGNTPKFYRSH</sequence>
<dbReference type="RefSeq" id="WP_162447740.1">
    <property type="nucleotide sequence ID" value="NZ_CP048222.1"/>
</dbReference>
<evidence type="ECO:0000256" key="2">
    <source>
        <dbReference type="ARBA" id="ARBA00023125"/>
    </source>
</evidence>
<dbReference type="SMART" id="SM00342">
    <property type="entry name" value="HTH_ARAC"/>
    <property type="match status" value="1"/>
</dbReference>
<dbReference type="SUPFAM" id="SSF46689">
    <property type="entry name" value="Homeodomain-like"/>
    <property type="match status" value="1"/>
</dbReference>
<dbReference type="Pfam" id="PF12833">
    <property type="entry name" value="HTH_18"/>
    <property type="match status" value="1"/>
</dbReference>
<dbReference type="PROSITE" id="PS01124">
    <property type="entry name" value="HTH_ARAC_FAMILY_2"/>
    <property type="match status" value="1"/>
</dbReference>
<dbReference type="InterPro" id="IPR018060">
    <property type="entry name" value="HTH_AraC"/>
</dbReference>
<reference evidence="5 6" key="1">
    <citation type="submission" date="2020-01" db="EMBL/GenBank/DDBJ databases">
        <authorList>
            <person name="Kim M.K."/>
        </authorList>
    </citation>
    <scope>NUCLEOTIDE SEQUENCE [LARGE SCALE GENOMIC DNA]</scope>
    <source>
        <strain evidence="5 6">172606-1</strain>
    </source>
</reference>
<dbReference type="EMBL" id="CP048222">
    <property type="protein sequence ID" value="QHT71824.1"/>
    <property type="molecule type" value="Genomic_DNA"/>
</dbReference>
<dbReference type="Gene3D" id="1.10.10.60">
    <property type="entry name" value="Homeodomain-like"/>
    <property type="match status" value="1"/>
</dbReference>
<accession>A0A6C0GVI8</accession>
<evidence type="ECO:0000259" key="4">
    <source>
        <dbReference type="PROSITE" id="PS01124"/>
    </source>
</evidence>
<dbReference type="PANTHER" id="PTHR43280">
    <property type="entry name" value="ARAC-FAMILY TRANSCRIPTIONAL REGULATOR"/>
    <property type="match status" value="1"/>
</dbReference>
<evidence type="ECO:0000256" key="1">
    <source>
        <dbReference type="ARBA" id="ARBA00023015"/>
    </source>
</evidence>
<dbReference type="InterPro" id="IPR009057">
    <property type="entry name" value="Homeodomain-like_sf"/>
</dbReference>
<proteinExistence type="predicted"/>
<organism evidence="5 6">
    <name type="scientific">Rhodocytophaga rosea</name>
    <dbReference type="NCBI Taxonomy" id="2704465"/>
    <lineage>
        <taxon>Bacteria</taxon>
        <taxon>Pseudomonadati</taxon>
        <taxon>Bacteroidota</taxon>
        <taxon>Cytophagia</taxon>
        <taxon>Cytophagales</taxon>
        <taxon>Rhodocytophagaceae</taxon>
        <taxon>Rhodocytophaga</taxon>
    </lineage>
</organism>
<protein>
    <submittedName>
        <fullName evidence="5">AraC family transcriptional regulator</fullName>
    </submittedName>
</protein>